<dbReference type="AlphaFoldDB" id="A0A1V5MJ29"/>
<dbReference type="EMBL" id="MWAK01000057">
    <property type="protein sequence ID" value="OPZ92930.1"/>
    <property type="molecule type" value="Genomic_DNA"/>
</dbReference>
<evidence type="ECO:0000313" key="2">
    <source>
        <dbReference type="EMBL" id="OPZ92930.1"/>
    </source>
</evidence>
<reference evidence="2" key="1">
    <citation type="submission" date="2017-02" db="EMBL/GenBank/DDBJ databases">
        <title>Delving into the versatile metabolic prowess of the omnipresent phylum Bacteroidetes.</title>
        <authorList>
            <person name="Nobu M.K."/>
            <person name="Mei R."/>
            <person name="Narihiro T."/>
            <person name="Kuroda K."/>
            <person name="Liu W.-T."/>
        </authorList>
    </citation>
    <scope>NUCLEOTIDE SEQUENCE</scope>
    <source>
        <strain evidence="2">ADurb.Bin417</strain>
    </source>
</reference>
<proteinExistence type="predicted"/>
<name>A0A1V5MJ29_UNCT6</name>
<organism evidence="2">
    <name type="scientific">candidate division TA06 bacterium ADurb.Bin417</name>
    <dbReference type="NCBI Taxonomy" id="1852828"/>
    <lineage>
        <taxon>Bacteria</taxon>
        <taxon>Bacteria division TA06</taxon>
    </lineage>
</organism>
<keyword evidence="1" id="KW-0472">Membrane</keyword>
<comment type="caution">
    <text evidence="2">The sequence shown here is derived from an EMBL/GenBank/DDBJ whole genome shotgun (WGS) entry which is preliminary data.</text>
</comment>
<protein>
    <submittedName>
        <fullName evidence="2">Uncharacterized protein</fullName>
    </submittedName>
</protein>
<keyword evidence="1" id="KW-0812">Transmembrane</keyword>
<evidence type="ECO:0000256" key="1">
    <source>
        <dbReference type="SAM" id="Phobius"/>
    </source>
</evidence>
<gene>
    <name evidence="2" type="ORF">BWY73_00567</name>
</gene>
<keyword evidence="1" id="KW-1133">Transmembrane helix</keyword>
<feature type="transmembrane region" description="Helical" evidence="1">
    <location>
        <begin position="21"/>
        <end position="47"/>
    </location>
</feature>
<sequence length="282" mass="29581">MGGRVVGKDRFERGYGPVAREAAAAGLGVPGFFVVFFYQLAVFLHAFARVVVEVVGNDVAVIGRAQFQEASGPRGLAADTDHLRLRVASLDGPVPGLEEFQVLLGFEGVVRFVPDLEVLDPAGLEEPGRLEQVFAVGLEKTFHGTIVTYLEGPVIAHGGQHPDRAFTGDLQPGPGFLPIRRRNAELEAVGGGEDQLAKMLVDHPVAIGRQQVLGQEGVGVGTQGAVFRVADVGGEGPGRQDRIDDFVQELTGGGAQFGPEEAGGGGRLRVIEAVGAGRHLPG</sequence>
<accession>A0A1V5MJ29</accession>
<dbReference type="Proteomes" id="UP000485484">
    <property type="component" value="Unassembled WGS sequence"/>
</dbReference>